<feature type="transmembrane region" description="Helical" evidence="12">
    <location>
        <begin position="245"/>
        <end position="267"/>
    </location>
</feature>
<evidence type="ECO:0000256" key="3">
    <source>
        <dbReference type="ARBA" id="ARBA00022660"/>
    </source>
</evidence>
<feature type="transmembrane region" description="Helical" evidence="12">
    <location>
        <begin position="55"/>
        <end position="76"/>
    </location>
</feature>
<evidence type="ECO:0000256" key="10">
    <source>
        <dbReference type="ARBA" id="ARBA00023128"/>
    </source>
</evidence>
<feature type="transmembrane region" description="Helical" evidence="12">
    <location>
        <begin position="83"/>
        <end position="103"/>
    </location>
</feature>
<dbReference type="GO" id="GO:0015990">
    <property type="term" value="P:electron transport coupled proton transport"/>
    <property type="evidence" value="ECO:0007669"/>
    <property type="project" value="TreeGrafter"/>
</dbReference>
<dbReference type="EMBL" id="JN227086">
    <property type="protein sequence ID" value="AEL89289.1"/>
    <property type="molecule type" value="Genomic_DNA"/>
</dbReference>
<accession>G1FLE7</accession>
<evidence type="ECO:0000259" key="13">
    <source>
        <dbReference type="Pfam" id="PF00361"/>
    </source>
</evidence>
<feature type="transmembrane region" description="Helical" evidence="12">
    <location>
        <begin position="439"/>
        <end position="465"/>
    </location>
</feature>
<protein>
    <recommendedName>
        <fullName evidence="12">NADH-ubiquinone oxidoreductase chain 4</fullName>
        <ecNumber evidence="12">7.1.1.2</ecNumber>
    </recommendedName>
</protein>
<evidence type="ECO:0000256" key="4">
    <source>
        <dbReference type="ARBA" id="ARBA00022692"/>
    </source>
</evidence>
<dbReference type="InterPro" id="IPR003918">
    <property type="entry name" value="NADH_UbQ_OxRdtase"/>
</dbReference>
<evidence type="ECO:0000313" key="14">
    <source>
        <dbReference type="EMBL" id="AEL89289.1"/>
    </source>
</evidence>
<dbReference type="GeneID" id="11123016"/>
<dbReference type="Pfam" id="PF00361">
    <property type="entry name" value="Proton_antipo_M"/>
    <property type="match status" value="1"/>
</dbReference>
<dbReference type="PRINTS" id="PR01437">
    <property type="entry name" value="NUOXDRDTASE4"/>
</dbReference>
<feature type="transmembrane region" description="Helical" evidence="12">
    <location>
        <begin position="401"/>
        <end position="419"/>
    </location>
</feature>
<feature type="transmembrane region" description="Helical" evidence="12">
    <location>
        <begin position="486"/>
        <end position="506"/>
    </location>
</feature>
<comment type="function">
    <text evidence="12">Core subunit of the mitochondrial membrane respiratory chain NADH dehydrogenase (Complex I) which catalyzes electron transfer from NADH through the respiratory chain, using ubiquinone as an electron acceptor. Essential for the catalytic activity and assembly of complex I.</text>
</comment>
<feature type="transmembrane region" description="Helical" evidence="12">
    <location>
        <begin position="173"/>
        <end position="191"/>
    </location>
</feature>
<geneLocation type="mitochondrion" evidence="14"/>
<evidence type="ECO:0000256" key="11">
    <source>
        <dbReference type="ARBA" id="ARBA00023136"/>
    </source>
</evidence>
<reference evidence="14" key="1">
    <citation type="submission" date="2011-07" db="EMBL/GenBank/DDBJ databases">
        <authorList>
            <person name="Coyne R."/>
            <person name="Brami D."/>
            <person name="Johnson J."/>
            <person name="Hostetler J."/>
            <person name="Hannick L."/>
            <person name="Clark T."/>
            <person name="Cassidy-Hanley D."/>
            <person name="Inman J."/>
        </authorList>
    </citation>
    <scope>NUCLEOTIDE SEQUENCE</scope>
    <source>
        <strain evidence="14">G5</strain>
    </source>
</reference>
<keyword evidence="8 12" id="KW-0520">NAD</keyword>
<dbReference type="GO" id="GO:0042773">
    <property type="term" value="P:ATP synthesis coupled electron transport"/>
    <property type="evidence" value="ECO:0007669"/>
    <property type="project" value="InterPro"/>
</dbReference>
<evidence type="ECO:0000256" key="12">
    <source>
        <dbReference type="RuleBase" id="RU003297"/>
    </source>
</evidence>
<keyword evidence="4 12" id="KW-0812">Transmembrane</keyword>
<feature type="transmembrane region" description="Helical" evidence="12">
    <location>
        <begin position="203"/>
        <end position="225"/>
    </location>
</feature>
<evidence type="ECO:0000256" key="8">
    <source>
        <dbReference type="ARBA" id="ARBA00023027"/>
    </source>
</evidence>
<evidence type="ECO:0000256" key="7">
    <source>
        <dbReference type="ARBA" id="ARBA00022989"/>
    </source>
</evidence>
<evidence type="ECO:0000256" key="2">
    <source>
        <dbReference type="ARBA" id="ARBA00022448"/>
    </source>
</evidence>
<keyword evidence="7 12" id="KW-1133">Transmembrane helix</keyword>
<dbReference type="GO" id="GO:0008137">
    <property type="term" value="F:NADH dehydrogenase (ubiquinone) activity"/>
    <property type="evidence" value="ECO:0007669"/>
    <property type="project" value="UniProtKB-UniRule"/>
</dbReference>
<feature type="transmembrane region" description="Helical" evidence="12">
    <location>
        <begin position="150"/>
        <end position="167"/>
    </location>
</feature>
<feature type="domain" description="NADH:quinone oxidoreductase/Mrp antiporter transmembrane" evidence="13">
    <location>
        <begin position="169"/>
        <end position="453"/>
    </location>
</feature>
<dbReference type="InterPro" id="IPR001750">
    <property type="entry name" value="ND/Mrp_TM"/>
</dbReference>
<dbReference type="GO" id="GO:0031966">
    <property type="term" value="C:mitochondrial membrane"/>
    <property type="evidence" value="ECO:0007669"/>
    <property type="project" value="UniProtKB-SubCell"/>
</dbReference>
<proteinExistence type="inferred from homology"/>
<feature type="transmembrane region" description="Helical" evidence="12">
    <location>
        <begin position="359"/>
        <end position="380"/>
    </location>
</feature>
<comment type="similarity">
    <text evidence="12">Belongs to the complex I subunit 4 family.</text>
</comment>
<feature type="transmembrane region" description="Helical" evidence="12">
    <location>
        <begin position="12"/>
        <end position="35"/>
    </location>
</feature>
<keyword evidence="5" id="KW-1278">Translocase</keyword>
<dbReference type="GO" id="GO:0003954">
    <property type="term" value="F:NADH dehydrogenase activity"/>
    <property type="evidence" value="ECO:0007669"/>
    <property type="project" value="TreeGrafter"/>
</dbReference>
<evidence type="ECO:0000256" key="9">
    <source>
        <dbReference type="ARBA" id="ARBA00023075"/>
    </source>
</evidence>
<gene>
    <name evidence="14" type="ORF">IMG5_M206989</name>
</gene>
<evidence type="ECO:0000256" key="6">
    <source>
        <dbReference type="ARBA" id="ARBA00022982"/>
    </source>
</evidence>
<keyword evidence="10 12" id="KW-0496">Mitochondrion</keyword>
<dbReference type="RefSeq" id="YP_004841747.1">
    <property type="nucleotide sequence ID" value="NC_015981.1"/>
</dbReference>
<keyword evidence="11 12" id="KW-0472">Membrane</keyword>
<dbReference type="PANTHER" id="PTHR43507">
    <property type="entry name" value="NADH-UBIQUINONE OXIDOREDUCTASE CHAIN 4"/>
    <property type="match status" value="1"/>
</dbReference>
<dbReference type="GO" id="GO:0048039">
    <property type="term" value="F:ubiquinone binding"/>
    <property type="evidence" value="ECO:0007669"/>
    <property type="project" value="TreeGrafter"/>
</dbReference>
<keyword evidence="3 12" id="KW-0679">Respiratory chain</keyword>
<dbReference type="EC" id="7.1.1.2" evidence="12"/>
<keyword evidence="9 12" id="KW-0830">Ubiquinone</keyword>
<dbReference type="AlphaFoldDB" id="G1FLE7"/>
<feature type="transmembrane region" description="Helical" evidence="12">
    <location>
        <begin position="308"/>
        <end position="328"/>
    </location>
</feature>
<organism evidence="14">
    <name type="scientific">Ichthyophthirius multifiliis</name>
    <name type="common">White spot disease agent</name>
    <name type="synonym">Ich</name>
    <dbReference type="NCBI Taxonomy" id="5932"/>
    <lineage>
        <taxon>Eukaryota</taxon>
        <taxon>Sar</taxon>
        <taxon>Alveolata</taxon>
        <taxon>Ciliophora</taxon>
        <taxon>Intramacronucleata</taxon>
        <taxon>Oligohymenophorea</taxon>
        <taxon>Hymenostomatida</taxon>
        <taxon>Ophryoglenina</taxon>
        <taxon>Ichthyophthirius</taxon>
    </lineage>
</organism>
<evidence type="ECO:0000256" key="5">
    <source>
        <dbReference type="ARBA" id="ARBA00022967"/>
    </source>
</evidence>
<comment type="catalytic activity">
    <reaction evidence="12">
        <text>a ubiquinone + NADH + 5 H(+)(in) = a ubiquinol + NAD(+) + 4 H(+)(out)</text>
        <dbReference type="Rhea" id="RHEA:29091"/>
        <dbReference type="Rhea" id="RHEA-COMP:9565"/>
        <dbReference type="Rhea" id="RHEA-COMP:9566"/>
        <dbReference type="ChEBI" id="CHEBI:15378"/>
        <dbReference type="ChEBI" id="CHEBI:16389"/>
        <dbReference type="ChEBI" id="CHEBI:17976"/>
        <dbReference type="ChEBI" id="CHEBI:57540"/>
        <dbReference type="ChEBI" id="CHEBI:57945"/>
        <dbReference type="EC" id="7.1.1.2"/>
    </reaction>
</comment>
<comment type="subcellular location">
    <subcellularLocation>
        <location evidence="1 12">Mitochondrion membrane</location>
        <topology evidence="1 12">Multi-pass membrane protein</topology>
    </subcellularLocation>
</comment>
<feature type="transmembrane region" description="Helical" evidence="12">
    <location>
        <begin position="115"/>
        <end position="138"/>
    </location>
</feature>
<keyword evidence="6 12" id="KW-0249">Electron transport</keyword>
<sequence length="507" mass="59882">MILNYSLYLSKICFEFNLLLLILNLIIILLLNYYSYFRFEAIKFIFKKNSTYIKYINIFLFLITFIIHILSFILYLNYSYNQLLYINYSSILNINSIQLYNFYFIYNFKYFTNLFSVDLFGLSLIFLAYLIGFISILVLDTRFNLNNKKFIYYFNLFLIIVYLYSSIDNILFFFLFYEFLLIPSFLIIFYLSNSRRSIQASLYFIVWTQLGSFLVLLVLSFLIFTTGFLNFYDLLFYNFTSTECFFLFFFIFLGFGFKVPIWPFHYWLTKTHVESPSGFSIYLSGFLVKTALYGFYKILSNINIDMNTTIFLAVSIFGVIDSSLKMWGQTDLKKLVAYGTIQEMNLIYISLLLGDSNLIFVTIIFIITHALLSCLMFFLVDCIYRRFNSRSIVELNGLIHILPNLSITIILMIVFFSGLPGTLKFISEFSLFSNFINIIPFTSLLLIFISNVLGLIGFSKVWFNSLFGSLKKNTKNLSIDLSIKELYIISINFFFLFILSNFFFFIY</sequence>
<keyword evidence="2 12" id="KW-0813">Transport</keyword>
<dbReference type="PANTHER" id="PTHR43507:SF20">
    <property type="entry name" value="NADH-UBIQUINONE OXIDOREDUCTASE CHAIN 4"/>
    <property type="match status" value="1"/>
</dbReference>
<evidence type="ECO:0000256" key="1">
    <source>
        <dbReference type="ARBA" id="ARBA00004225"/>
    </source>
</evidence>
<name>G1FLE7_ICHMU</name>